<evidence type="ECO:0000256" key="5">
    <source>
        <dbReference type="ARBA" id="ARBA00022737"/>
    </source>
</evidence>
<dbReference type="Pfam" id="PF00005">
    <property type="entry name" value="ABC_tran"/>
    <property type="match status" value="2"/>
</dbReference>
<dbReference type="EMBL" id="CDPU01000016">
    <property type="protein sequence ID" value="CEO49836.1"/>
    <property type="molecule type" value="Genomic_DNA"/>
</dbReference>
<feature type="transmembrane region" description="Helical" evidence="12">
    <location>
        <begin position="265"/>
        <end position="287"/>
    </location>
</feature>
<evidence type="ECO:0000259" key="13">
    <source>
        <dbReference type="PROSITE" id="PS50893"/>
    </source>
</evidence>
<accession>A0A0B7K5E6</accession>
<keyword evidence="5" id="KW-0677">Repeat</keyword>
<comment type="similarity">
    <text evidence="2">Belongs to the ABC transporter superfamily. ABCC family. Conjugate transporter (TC 3.A.1.208) subfamily.</text>
</comment>
<dbReference type="CDD" id="cd03250">
    <property type="entry name" value="ABCC_MRP_domain1"/>
    <property type="match status" value="1"/>
</dbReference>
<feature type="compositionally biased region" description="Basic and acidic residues" evidence="11">
    <location>
        <begin position="359"/>
        <end position="374"/>
    </location>
</feature>
<dbReference type="Gene3D" id="1.20.1560.10">
    <property type="entry name" value="ABC transporter type 1, transmembrane domain"/>
    <property type="match status" value="2"/>
</dbReference>
<dbReference type="FunFam" id="3.40.50.300:FF:000610">
    <property type="entry name" value="Multidrug resistance-associated ABC transporter"/>
    <property type="match status" value="1"/>
</dbReference>
<feature type="transmembrane region" description="Helical" evidence="12">
    <location>
        <begin position="456"/>
        <end position="476"/>
    </location>
</feature>
<sequence>MAELARLPASATGLGLVALLSIPALRTFVLQTRKGAARDNFYQDRDGKSTPEAIASFSNRRHKIALLLSSVIGLATSVALSVVVTLDQTQHKFCVETWLNTASWILIQSQAALLFAIHAPVEVHDTGFWIFLSCLITGSIASIQTYAAIGDFAHRLDVALILRAVNVGAAVVTLLSSILIPRRPKVFFRDEPVDSQWTTSVLSRGTWGWPRALMDKASKQGDLEERDIPQPDHLLRVDEVMVTWNSQSKGQTLLRDLWTVYRGRILLQWTTTILRCVFGVIPFWVMLDLVQRLTDRGGDAGAPSRELCGLVVLLGLVSMAEQWADSWVSFYAINMLMMPMRAQLSALIYEKSLRRKNVKSAEKTKEGDQGEREAATSARSENHDGDEETPLLDGHGDENQAAANNGTDTNPSDTNGNTKKTEDKKPNDSKPEDTSFQSRQSVVNLVGIDTRRISNFMAMQFFIVASFGKLIFYSIFLIQLIGWIPFVVGILAWALVLPINTYFSKRLIKLTAKIMTVRDKKLAIVNEALQGIRQIKFAALEGEWESRINGVRDEELGATWTMFLADVGIFGCWVVSPILLAAASLATYALIEGELTPPVAFVSISVFKALEVTLGALPELLTGAFETLVSIRRVDSYLKGPEMKQTVSEGPDVGFEDATISWPVDEEVPDEERFLLKNLNLTFPAGELSVITGKTGTGKSLILSALIGESDLVQGKIRTPPRPSFLERNDLNAHPGNWILPGSVAFIAQTPWLESASLRDNILFGLPFVKSRYHQVLRVCALKKDLDILTDGDKTELGANGINLSGGQKWRITLARAIYSRAEILIMDDIFSAVDAHVGRQIFEECISGPICKGRTRILVTHHVGLVQSKAKFFVELGEEGVLHSGLTSELAATGVLQEIKNHEQTPEEIQEDEATGSSTAVASEVASTVETPPNEEEIGDDPDSDADAKKFIQDETREKGMVKSQIYSAYIKASGGVPAWLLCVLIYTAFEGGNLARSWWVRIWTGSNDSASGLSTGNALHPQGFIMPGLTLQEPAYSPQLLVAPSHTRGLTFYLGIYCGLSLAAGIIGTVRFWWAFWMSIMASRTLFRETLGSVLRTPLRWLDTVPVGRILNRLTSDFETIDQRLSMNLGMLVWHLLSVGCACIAASMVSAYVLLPASVLIVVAGVISKKYLDGARPFKRLESTSKSPVFELFNATLNGISTLRAFEKTTAYNNKMNQKLDLWDSVTMCIWSSNRWLSFRTSMVGTVFTTIIGFVVIFTPGVDGALAGFALSFALDFTSNILWTIRSYSQLELDMNAAERVIEYSKLQTESQEGQTPPASWPTSGKIEVKDLDIGYAENLPAVLKGITFDVRPNERIGVVGRTGAGKSSLTLGLFRFLEPRSGSVHIDGVDTSKIDLHTLRSRLSIIPQDPVLFSGTIRSNLDPFNHRSDEELKTALARAHLIESGEYDASGAATPTGGQGNSNVFKDLSSPVSESGGNFSQGQRQLLCLARAIVSRPKVMVLDEATSAVDMKTDALIQRSIREEFTSSTLIVIAHRLSTVIDFDRILVLSGGEIAEYGTPRELWEKEGGLFREMCENTGEPDLLREKVYGGK</sequence>
<evidence type="ECO:0000256" key="6">
    <source>
        <dbReference type="ARBA" id="ARBA00022741"/>
    </source>
</evidence>
<dbReference type="PANTHER" id="PTHR24223">
    <property type="entry name" value="ATP-BINDING CASSETTE SUB-FAMILY C"/>
    <property type="match status" value="1"/>
</dbReference>
<dbReference type="InterPro" id="IPR050173">
    <property type="entry name" value="ABC_transporter_C-like"/>
</dbReference>
<dbReference type="Gene3D" id="3.40.50.300">
    <property type="entry name" value="P-loop containing nucleotide triphosphate hydrolases"/>
    <property type="match status" value="2"/>
</dbReference>
<feature type="domain" description="ABC transporter" evidence="13">
    <location>
        <begin position="653"/>
        <end position="904"/>
    </location>
</feature>
<dbReference type="InterPro" id="IPR036640">
    <property type="entry name" value="ABC1_TM_sf"/>
</dbReference>
<keyword evidence="6" id="KW-0547">Nucleotide-binding</keyword>
<dbReference type="SUPFAM" id="SSF52540">
    <property type="entry name" value="P-loop containing nucleoside triphosphate hydrolases"/>
    <property type="match status" value="2"/>
</dbReference>
<dbReference type="GO" id="GO:0016887">
    <property type="term" value="F:ATP hydrolysis activity"/>
    <property type="evidence" value="ECO:0007669"/>
    <property type="project" value="InterPro"/>
</dbReference>
<evidence type="ECO:0000256" key="11">
    <source>
        <dbReference type="SAM" id="MobiDB-lite"/>
    </source>
</evidence>
<keyword evidence="9 12" id="KW-0472">Membrane</keyword>
<feature type="transmembrane region" description="Helical" evidence="12">
    <location>
        <begin position="64"/>
        <end position="86"/>
    </location>
</feature>
<dbReference type="GO" id="GO:0005524">
    <property type="term" value="F:ATP binding"/>
    <property type="evidence" value="ECO:0007669"/>
    <property type="project" value="UniProtKB-KW"/>
</dbReference>
<evidence type="ECO:0000256" key="2">
    <source>
        <dbReference type="ARBA" id="ARBA00009726"/>
    </source>
</evidence>
<evidence type="ECO:0008006" key="16">
    <source>
        <dbReference type="Google" id="ProtNLM"/>
    </source>
</evidence>
<dbReference type="FunFam" id="3.40.50.300:FF:000825">
    <property type="entry name" value="ABC bile acid transporter"/>
    <property type="match status" value="1"/>
</dbReference>
<keyword evidence="10" id="KW-0325">Glycoprotein</keyword>
<dbReference type="SMART" id="SM00382">
    <property type="entry name" value="AAA"/>
    <property type="match status" value="2"/>
</dbReference>
<proteinExistence type="inferred from homology"/>
<evidence type="ECO:0000313" key="15">
    <source>
        <dbReference type="EMBL" id="CEO49836.1"/>
    </source>
</evidence>
<dbReference type="CDD" id="cd03244">
    <property type="entry name" value="ABCC_MRP_domain2"/>
    <property type="match status" value="1"/>
</dbReference>
<dbReference type="Pfam" id="PF00664">
    <property type="entry name" value="ABC_membrane"/>
    <property type="match status" value="2"/>
</dbReference>
<feature type="transmembrane region" description="Helical" evidence="12">
    <location>
        <begin position="970"/>
        <end position="991"/>
    </location>
</feature>
<reference evidence="15" key="1">
    <citation type="submission" date="2015-01" db="EMBL/GenBank/DDBJ databases">
        <authorList>
            <person name="Durling Mikael"/>
        </authorList>
    </citation>
    <scope>NUCLEOTIDE SEQUENCE</scope>
</reference>
<dbReference type="InterPro" id="IPR003593">
    <property type="entry name" value="AAA+_ATPase"/>
</dbReference>
<feature type="domain" description="ABC transporter" evidence="13">
    <location>
        <begin position="1331"/>
        <end position="1579"/>
    </location>
</feature>
<evidence type="ECO:0000256" key="1">
    <source>
        <dbReference type="ARBA" id="ARBA00004141"/>
    </source>
</evidence>
<dbReference type="CDD" id="cd18596">
    <property type="entry name" value="ABC_6TM_VMR1_D1_like"/>
    <property type="match status" value="1"/>
</dbReference>
<feature type="transmembrane region" description="Helical" evidence="12">
    <location>
        <begin position="129"/>
        <end position="149"/>
    </location>
</feature>
<feature type="compositionally biased region" description="Basic and acidic residues" evidence="11">
    <location>
        <begin position="419"/>
        <end position="433"/>
    </location>
</feature>
<evidence type="ECO:0000256" key="4">
    <source>
        <dbReference type="ARBA" id="ARBA00022692"/>
    </source>
</evidence>
<feature type="transmembrane region" description="Helical" evidence="12">
    <location>
        <begin position="6"/>
        <end position="25"/>
    </location>
</feature>
<gene>
    <name evidence="15" type="ORF">BN869_000005893_1</name>
</gene>
<comment type="subcellular location">
    <subcellularLocation>
        <location evidence="1">Membrane</location>
        <topology evidence="1">Multi-pass membrane protein</topology>
    </subcellularLocation>
</comment>
<evidence type="ECO:0000256" key="9">
    <source>
        <dbReference type="ARBA" id="ARBA00023136"/>
    </source>
</evidence>
<dbReference type="GO" id="GO:0016020">
    <property type="term" value="C:membrane"/>
    <property type="evidence" value="ECO:0007669"/>
    <property type="project" value="UniProtKB-SubCell"/>
</dbReference>
<feature type="transmembrane region" description="Helical" evidence="12">
    <location>
        <begin position="482"/>
        <end position="503"/>
    </location>
</feature>
<protein>
    <recommendedName>
        <fullName evidence="16">ABC transporter</fullName>
    </recommendedName>
</protein>
<feature type="compositionally biased region" description="Acidic residues" evidence="11">
    <location>
        <begin position="934"/>
        <end position="946"/>
    </location>
</feature>
<feature type="transmembrane region" description="Helical" evidence="12">
    <location>
        <begin position="161"/>
        <end position="180"/>
    </location>
</feature>
<feature type="transmembrane region" description="Helical" evidence="12">
    <location>
        <begin position="1052"/>
        <end position="1076"/>
    </location>
</feature>
<name>A0A0B7K5E6_BIOOC</name>
<keyword evidence="3" id="KW-0813">Transport</keyword>
<dbReference type="CDD" id="cd18604">
    <property type="entry name" value="ABC_6TM_VMR1_D2_like"/>
    <property type="match status" value="1"/>
</dbReference>
<evidence type="ECO:0000256" key="3">
    <source>
        <dbReference type="ARBA" id="ARBA00022448"/>
    </source>
</evidence>
<keyword evidence="8 12" id="KW-1133">Transmembrane helix</keyword>
<feature type="transmembrane region" description="Helical" evidence="12">
    <location>
        <begin position="1155"/>
        <end position="1174"/>
    </location>
</feature>
<dbReference type="InterPro" id="IPR003439">
    <property type="entry name" value="ABC_transporter-like_ATP-bd"/>
</dbReference>
<organism evidence="15">
    <name type="scientific">Bionectria ochroleuca</name>
    <name type="common">Gliocladium roseum</name>
    <dbReference type="NCBI Taxonomy" id="29856"/>
    <lineage>
        <taxon>Eukaryota</taxon>
        <taxon>Fungi</taxon>
        <taxon>Dikarya</taxon>
        <taxon>Ascomycota</taxon>
        <taxon>Pezizomycotina</taxon>
        <taxon>Sordariomycetes</taxon>
        <taxon>Hypocreomycetidae</taxon>
        <taxon>Hypocreales</taxon>
        <taxon>Bionectriaceae</taxon>
        <taxon>Clonostachys</taxon>
    </lineage>
</organism>
<dbReference type="PANTHER" id="PTHR24223:SF456">
    <property type="entry name" value="MULTIDRUG RESISTANCE-ASSOCIATED PROTEIN LETHAL(2)03659"/>
    <property type="match status" value="1"/>
</dbReference>
<evidence type="ECO:0000256" key="8">
    <source>
        <dbReference type="ARBA" id="ARBA00022989"/>
    </source>
</evidence>
<dbReference type="SUPFAM" id="SSF90123">
    <property type="entry name" value="ABC transporter transmembrane region"/>
    <property type="match status" value="2"/>
</dbReference>
<feature type="transmembrane region" description="Helical" evidence="12">
    <location>
        <begin position="98"/>
        <end position="117"/>
    </location>
</feature>
<dbReference type="InterPro" id="IPR011527">
    <property type="entry name" value="ABC1_TM_dom"/>
</dbReference>
<dbReference type="PROSITE" id="PS50893">
    <property type="entry name" value="ABC_TRANSPORTER_2"/>
    <property type="match status" value="2"/>
</dbReference>
<dbReference type="InterPro" id="IPR017871">
    <property type="entry name" value="ABC_transporter-like_CS"/>
</dbReference>
<dbReference type="GO" id="GO:0140359">
    <property type="term" value="F:ABC-type transporter activity"/>
    <property type="evidence" value="ECO:0007669"/>
    <property type="project" value="InterPro"/>
</dbReference>
<evidence type="ECO:0000256" key="7">
    <source>
        <dbReference type="ARBA" id="ARBA00022840"/>
    </source>
</evidence>
<keyword evidence="7" id="KW-0067">ATP-binding</keyword>
<feature type="region of interest" description="Disordered" evidence="11">
    <location>
        <begin position="1451"/>
        <end position="1470"/>
    </location>
</feature>
<dbReference type="InterPro" id="IPR027417">
    <property type="entry name" value="P-loop_NTPase"/>
</dbReference>
<dbReference type="PROSITE" id="PS50929">
    <property type="entry name" value="ABC_TM1F"/>
    <property type="match status" value="2"/>
</dbReference>
<evidence type="ECO:0000259" key="14">
    <source>
        <dbReference type="PROSITE" id="PS50929"/>
    </source>
</evidence>
<evidence type="ECO:0000256" key="10">
    <source>
        <dbReference type="ARBA" id="ARBA00023180"/>
    </source>
</evidence>
<feature type="compositionally biased region" description="Polar residues" evidence="11">
    <location>
        <begin position="401"/>
        <end position="418"/>
    </location>
</feature>
<keyword evidence="4 12" id="KW-0812">Transmembrane</keyword>
<feature type="compositionally biased region" description="Low complexity" evidence="11">
    <location>
        <begin position="916"/>
        <end position="932"/>
    </location>
</feature>
<feature type="domain" description="ABC transmembrane type-1" evidence="14">
    <location>
        <begin position="1043"/>
        <end position="1295"/>
    </location>
</feature>
<feature type="domain" description="ABC transmembrane type-1" evidence="14">
    <location>
        <begin position="441"/>
        <end position="607"/>
    </location>
</feature>
<feature type="transmembrane region" description="Helical" evidence="12">
    <location>
        <begin position="328"/>
        <end position="349"/>
    </location>
</feature>
<feature type="transmembrane region" description="Helical" evidence="12">
    <location>
        <begin position="1239"/>
        <end position="1260"/>
    </location>
</feature>
<feature type="region of interest" description="Disordered" evidence="11">
    <location>
        <begin position="358"/>
        <end position="436"/>
    </location>
</feature>
<evidence type="ECO:0000256" key="12">
    <source>
        <dbReference type="SAM" id="Phobius"/>
    </source>
</evidence>
<feature type="region of interest" description="Disordered" evidence="11">
    <location>
        <begin position="904"/>
        <end position="947"/>
    </location>
</feature>
<dbReference type="PROSITE" id="PS00211">
    <property type="entry name" value="ABC_TRANSPORTER_1"/>
    <property type="match status" value="1"/>
</dbReference>